<dbReference type="AlphaFoldDB" id="A0A6G1FCG8"/>
<evidence type="ECO:0000256" key="1">
    <source>
        <dbReference type="SAM" id="MobiDB-lite"/>
    </source>
</evidence>
<protein>
    <submittedName>
        <fullName evidence="2">Uncharacterized protein</fullName>
    </submittedName>
</protein>
<organism evidence="2 3">
    <name type="scientific">Oryza meyeriana var. granulata</name>
    <dbReference type="NCBI Taxonomy" id="110450"/>
    <lineage>
        <taxon>Eukaryota</taxon>
        <taxon>Viridiplantae</taxon>
        <taxon>Streptophyta</taxon>
        <taxon>Embryophyta</taxon>
        <taxon>Tracheophyta</taxon>
        <taxon>Spermatophyta</taxon>
        <taxon>Magnoliopsida</taxon>
        <taxon>Liliopsida</taxon>
        <taxon>Poales</taxon>
        <taxon>Poaceae</taxon>
        <taxon>BOP clade</taxon>
        <taxon>Oryzoideae</taxon>
        <taxon>Oryzeae</taxon>
        <taxon>Oryzinae</taxon>
        <taxon>Oryza</taxon>
        <taxon>Oryza meyeriana</taxon>
    </lineage>
</organism>
<dbReference type="OrthoDB" id="10592043at2759"/>
<feature type="region of interest" description="Disordered" evidence="1">
    <location>
        <begin position="74"/>
        <end position="99"/>
    </location>
</feature>
<feature type="compositionally biased region" description="Basic and acidic residues" evidence="1">
    <location>
        <begin position="76"/>
        <end position="85"/>
    </location>
</feature>
<dbReference type="Proteomes" id="UP000479710">
    <property type="component" value="Unassembled WGS sequence"/>
</dbReference>
<evidence type="ECO:0000313" key="3">
    <source>
        <dbReference type="Proteomes" id="UP000479710"/>
    </source>
</evidence>
<evidence type="ECO:0000313" key="2">
    <source>
        <dbReference type="EMBL" id="KAF0934551.1"/>
    </source>
</evidence>
<proteinExistence type="predicted"/>
<name>A0A6G1FCG8_9ORYZ</name>
<comment type="caution">
    <text evidence="2">The sequence shown here is derived from an EMBL/GenBank/DDBJ whole genome shotgun (WGS) entry which is preliminary data.</text>
</comment>
<accession>A0A6G1FCG8</accession>
<sequence length="99" mass="10559">MDSTVDSIAAAYGALLDAVAALIAEPVRTTRAIQDLRHRLDAFLASCDRADELVRATAHRVALAARGATCTDADDAIAHPDDHHHPLQPKDAGDQHDNN</sequence>
<dbReference type="EMBL" id="SPHZ02000001">
    <property type="protein sequence ID" value="KAF0934551.1"/>
    <property type="molecule type" value="Genomic_DNA"/>
</dbReference>
<keyword evidence="3" id="KW-1185">Reference proteome</keyword>
<reference evidence="2 3" key="1">
    <citation type="submission" date="2019-11" db="EMBL/GenBank/DDBJ databases">
        <title>Whole genome sequence of Oryza granulata.</title>
        <authorList>
            <person name="Li W."/>
        </authorList>
    </citation>
    <scope>NUCLEOTIDE SEQUENCE [LARGE SCALE GENOMIC DNA]</scope>
    <source>
        <strain evidence="3">cv. Menghai</strain>
        <tissue evidence="2">Leaf</tissue>
    </source>
</reference>
<gene>
    <name evidence="2" type="ORF">E2562_025646</name>
</gene>